<name>A0ABQ1MRV0_9BACT</name>
<comment type="caution">
    <text evidence="9">The sequence shown here is derived from an EMBL/GenBank/DDBJ whole genome shotgun (WGS) entry which is preliminary data.</text>
</comment>
<evidence type="ECO:0000259" key="8">
    <source>
        <dbReference type="Pfam" id="PF01555"/>
    </source>
</evidence>
<keyword evidence="3" id="KW-0489">Methyltransferase</keyword>
<dbReference type="EMBL" id="BMEC01000011">
    <property type="protein sequence ID" value="GGC45754.1"/>
    <property type="molecule type" value="Genomic_DNA"/>
</dbReference>
<evidence type="ECO:0000313" key="10">
    <source>
        <dbReference type="Proteomes" id="UP000636010"/>
    </source>
</evidence>
<keyword evidence="7" id="KW-0175">Coiled coil</keyword>
<dbReference type="Gene3D" id="3.40.50.150">
    <property type="entry name" value="Vaccinia Virus protein VP39"/>
    <property type="match status" value="1"/>
</dbReference>
<keyword evidence="4" id="KW-0808">Transferase</keyword>
<dbReference type="EC" id="2.1.1.72" evidence="2"/>
<dbReference type="SUPFAM" id="SSF53335">
    <property type="entry name" value="S-adenosyl-L-methionine-dependent methyltransferases"/>
    <property type="match status" value="1"/>
</dbReference>
<feature type="coiled-coil region" evidence="7">
    <location>
        <begin position="362"/>
        <end position="405"/>
    </location>
</feature>
<dbReference type="RefSeq" id="WP_229712638.1">
    <property type="nucleotide sequence ID" value="NZ_BAABHU010000011.1"/>
</dbReference>
<evidence type="ECO:0000256" key="6">
    <source>
        <dbReference type="ARBA" id="ARBA00047942"/>
    </source>
</evidence>
<evidence type="ECO:0000256" key="4">
    <source>
        <dbReference type="ARBA" id="ARBA00022679"/>
    </source>
</evidence>
<evidence type="ECO:0000256" key="7">
    <source>
        <dbReference type="SAM" id="Coils"/>
    </source>
</evidence>
<proteinExistence type="inferred from homology"/>
<comment type="catalytic activity">
    <reaction evidence="6">
        <text>a 2'-deoxyadenosine in DNA + S-adenosyl-L-methionine = an N(6)-methyl-2'-deoxyadenosine in DNA + S-adenosyl-L-homocysteine + H(+)</text>
        <dbReference type="Rhea" id="RHEA:15197"/>
        <dbReference type="Rhea" id="RHEA-COMP:12418"/>
        <dbReference type="Rhea" id="RHEA-COMP:12419"/>
        <dbReference type="ChEBI" id="CHEBI:15378"/>
        <dbReference type="ChEBI" id="CHEBI:57856"/>
        <dbReference type="ChEBI" id="CHEBI:59789"/>
        <dbReference type="ChEBI" id="CHEBI:90615"/>
        <dbReference type="ChEBI" id="CHEBI:90616"/>
        <dbReference type="EC" id="2.1.1.72"/>
    </reaction>
</comment>
<evidence type="ECO:0000313" key="9">
    <source>
        <dbReference type="EMBL" id="GGC45754.1"/>
    </source>
</evidence>
<feature type="domain" description="DNA methylase N-4/N-6" evidence="8">
    <location>
        <begin position="1"/>
        <end position="330"/>
    </location>
</feature>
<dbReference type="Proteomes" id="UP000636010">
    <property type="component" value="Unassembled WGS sequence"/>
</dbReference>
<dbReference type="Pfam" id="PF01555">
    <property type="entry name" value="N6_N4_Mtase"/>
    <property type="match status" value="1"/>
</dbReference>
<sequence length="537" mass="62066">MIYIDPPYNTGNDSFIYPDKFSESKADYEKRVGDKDEEGYMTKDGMFKKNSKENGQYHSNWLNMMMPRLYLAKNLLRQDGAIFLSIDDNEVHNLRLLMDEIFGEENFIASIIWEKKFSPQNDAKWFSDNHDYILCYGKNKENWFPNLLERTEAILKRYKNLDNDERGVWTSGDLLRKDVQKAGLYTITSPKGNKFNPPSGRSWRFSKDKYEELLKDDRIWFGIDGNNVPRLKRFLKDVQDGIKPMTIWKHQEAGHNQEASQELRKLFDGESYFETPKPIKLLKKILKVATKQDDVVLDFFAGSGSIAHAVMDLNKEDMNNRKFICVQLPEKINEKNKAHEAGYSNIANISLERIRRASKIISKELNESKNTLESKITKLQEEIPTDETISEIANLKTKINQLNNQDLGFKVLKLNESNFKQWQQIGGKDAKALAEQMKMFVDPVSKSATIENMVHELLLKSGKDLNSRIDKINDIYKINGDELVFILEKATQEIIDSVISEKPMKVIALDKLFKGNDQLKTNAVLQMKDAGVEFKTI</sequence>
<evidence type="ECO:0000256" key="3">
    <source>
        <dbReference type="ARBA" id="ARBA00022603"/>
    </source>
</evidence>
<organism evidence="9 10">
    <name type="scientific">Marivirga lumbricoides</name>
    <dbReference type="NCBI Taxonomy" id="1046115"/>
    <lineage>
        <taxon>Bacteria</taxon>
        <taxon>Pseudomonadati</taxon>
        <taxon>Bacteroidota</taxon>
        <taxon>Cytophagia</taxon>
        <taxon>Cytophagales</taxon>
        <taxon>Marivirgaceae</taxon>
        <taxon>Marivirga</taxon>
    </lineage>
</organism>
<gene>
    <name evidence="9" type="ORF">GCM10011506_34220</name>
</gene>
<accession>A0ABQ1MRV0</accession>
<dbReference type="InterPro" id="IPR002295">
    <property type="entry name" value="N4/N6-MTase_EcoPI_Mod-like"/>
</dbReference>
<protein>
    <recommendedName>
        <fullName evidence="2">site-specific DNA-methyltransferase (adenine-specific)</fullName>
        <ecNumber evidence="2">2.1.1.72</ecNumber>
    </recommendedName>
</protein>
<dbReference type="InterPro" id="IPR029063">
    <property type="entry name" value="SAM-dependent_MTases_sf"/>
</dbReference>
<dbReference type="PRINTS" id="PR00506">
    <property type="entry name" value="D21N6MTFRASE"/>
</dbReference>
<reference evidence="10" key="1">
    <citation type="journal article" date="2019" name="Int. J. Syst. Evol. Microbiol.">
        <title>The Global Catalogue of Microorganisms (GCM) 10K type strain sequencing project: providing services to taxonomists for standard genome sequencing and annotation.</title>
        <authorList>
            <consortium name="The Broad Institute Genomics Platform"/>
            <consortium name="The Broad Institute Genome Sequencing Center for Infectious Disease"/>
            <person name="Wu L."/>
            <person name="Ma J."/>
        </authorList>
    </citation>
    <scope>NUCLEOTIDE SEQUENCE [LARGE SCALE GENOMIC DNA]</scope>
    <source>
        <strain evidence="10">CGMCC 1.10832</strain>
    </source>
</reference>
<dbReference type="InterPro" id="IPR002941">
    <property type="entry name" value="DNA_methylase_N4/N6"/>
</dbReference>
<evidence type="ECO:0000256" key="5">
    <source>
        <dbReference type="ARBA" id="ARBA00022691"/>
    </source>
</evidence>
<evidence type="ECO:0000256" key="2">
    <source>
        <dbReference type="ARBA" id="ARBA00011900"/>
    </source>
</evidence>
<dbReference type="PROSITE" id="PS00092">
    <property type="entry name" value="N6_MTASE"/>
    <property type="match status" value="1"/>
</dbReference>
<dbReference type="InterPro" id="IPR002052">
    <property type="entry name" value="DNA_methylase_N6_adenine_CS"/>
</dbReference>
<dbReference type="PIRSF" id="PIRSF015855">
    <property type="entry name" value="TypeIII_Mtase_mKpnI"/>
    <property type="match status" value="1"/>
</dbReference>
<evidence type="ECO:0000256" key="1">
    <source>
        <dbReference type="ARBA" id="ARBA00006594"/>
    </source>
</evidence>
<comment type="similarity">
    <text evidence="1">Belongs to the N(4)/N(6)-methyltransferase family.</text>
</comment>
<keyword evidence="5" id="KW-0949">S-adenosyl-L-methionine</keyword>
<keyword evidence="10" id="KW-1185">Reference proteome</keyword>